<feature type="coiled-coil region" evidence="1">
    <location>
        <begin position="158"/>
        <end position="185"/>
    </location>
</feature>
<accession>A0A6A6SKC5</accession>
<name>A0A6A6SKC5_9PLEO</name>
<sequence>MKGNTSDGGEIRLAQKEQSLHQTAKDNAVQNDIPQNVSKDPAESIANNLERHAIDATNVVLEPIARKGEGGCVFDGDLTTFQDKGHSRFAFILPEEMVDTCRRWEIARQRATMLENELAAEKTRLSEASMAQATELGIAECRAFDLQEEIKQNGKGPSPEQQEKLKRLLDTVEEKERDARDLRERHCKILEKEFDCNFIAEQLESKFKSLFCHMVKAHQWCDSTYVPPSPLFDLGPRKPMDLSKHKWPWECFIPQSDYSSVAGSKVMVYTGQNGGFAGHLRTKRVDLRMAKNMLEEHRATYDAQYRNYAVEQVERNSKTIPDVESEFGPIFLQTCHELSRKIQDVEEALEQAKLEVRAANVIDYDQESNFAENHDVNPDWDSENIIRRAQRKRERIQEWVDADKLWLRREEPETEARASVQGPRVSIPSVLEPPDRASKKPPKKSSSPVGQSLTEASQVKVYVSHDATETPHEVRVTTDDRAPPQKELDKYVQQEGPSVWRCKVEACNAKFLGYLFWKEHAMNRHGDWYEGLRKRALDPRSGHNGSKGPGEVRTTFVSVTMKRKSNDQAESNHQTKKQKVEHQTARKHHGTEISGHTGRKRKAVDSGDPAATLESSRKKPKNTGVEVDRPIQGQAAGDPMPASRKRKARDELERPANSESGRKKPKTQSGSGLAKPEPVDSSNYEQQRRLNQEPEQWESVSAVEPCPRFIRKIRAWNDAVRKGHR</sequence>
<organism evidence="3 4">
    <name type="scientific">Lophiostoma macrostomum CBS 122681</name>
    <dbReference type="NCBI Taxonomy" id="1314788"/>
    <lineage>
        <taxon>Eukaryota</taxon>
        <taxon>Fungi</taxon>
        <taxon>Dikarya</taxon>
        <taxon>Ascomycota</taxon>
        <taxon>Pezizomycotina</taxon>
        <taxon>Dothideomycetes</taxon>
        <taxon>Pleosporomycetidae</taxon>
        <taxon>Pleosporales</taxon>
        <taxon>Lophiostomataceae</taxon>
        <taxon>Lophiostoma</taxon>
    </lineage>
</organism>
<feature type="compositionally biased region" description="Basic and acidic residues" evidence="2">
    <location>
        <begin position="9"/>
        <end position="19"/>
    </location>
</feature>
<evidence type="ECO:0008006" key="5">
    <source>
        <dbReference type="Google" id="ProtNLM"/>
    </source>
</evidence>
<evidence type="ECO:0000313" key="4">
    <source>
        <dbReference type="Proteomes" id="UP000799324"/>
    </source>
</evidence>
<dbReference type="OrthoDB" id="10606597at2759"/>
<reference evidence="3" key="1">
    <citation type="journal article" date="2020" name="Stud. Mycol.">
        <title>101 Dothideomycetes genomes: a test case for predicting lifestyles and emergence of pathogens.</title>
        <authorList>
            <person name="Haridas S."/>
            <person name="Albert R."/>
            <person name="Binder M."/>
            <person name="Bloem J."/>
            <person name="Labutti K."/>
            <person name="Salamov A."/>
            <person name="Andreopoulos B."/>
            <person name="Baker S."/>
            <person name="Barry K."/>
            <person name="Bills G."/>
            <person name="Bluhm B."/>
            <person name="Cannon C."/>
            <person name="Castanera R."/>
            <person name="Culley D."/>
            <person name="Daum C."/>
            <person name="Ezra D."/>
            <person name="Gonzalez J."/>
            <person name="Henrissat B."/>
            <person name="Kuo A."/>
            <person name="Liang C."/>
            <person name="Lipzen A."/>
            <person name="Lutzoni F."/>
            <person name="Magnuson J."/>
            <person name="Mondo S."/>
            <person name="Nolan M."/>
            <person name="Ohm R."/>
            <person name="Pangilinan J."/>
            <person name="Park H.-J."/>
            <person name="Ramirez L."/>
            <person name="Alfaro M."/>
            <person name="Sun H."/>
            <person name="Tritt A."/>
            <person name="Yoshinaga Y."/>
            <person name="Zwiers L.-H."/>
            <person name="Turgeon B."/>
            <person name="Goodwin S."/>
            <person name="Spatafora J."/>
            <person name="Crous P."/>
            <person name="Grigoriev I."/>
        </authorList>
    </citation>
    <scope>NUCLEOTIDE SEQUENCE</scope>
    <source>
        <strain evidence="3">CBS 122681</strain>
    </source>
</reference>
<dbReference type="EMBL" id="MU004705">
    <property type="protein sequence ID" value="KAF2647063.1"/>
    <property type="molecule type" value="Genomic_DNA"/>
</dbReference>
<evidence type="ECO:0000256" key="2">
    <source>
        <dbReference type="SAM" id="MobiDB-lite"/>
    </source>
</evidence>
<gene>
    <name evidence="3" type="ORF">K491DRAFT_347635</name>
</gene>
<evidence type="ECO:0000256" key="1">
    <source>
        <dbReference type="SAM" id="Coils"/>
    </source>
</evidence>
<feature type="compositionally biased region" description="Basic and acidic residues" evidence="2">
    <location>
        <begin position="466"/>
        <end position="485"/>
    </location>
</feature>
<feature type="region of interest" description="Disordered" evidence="2">
    <location>
        <begin position="1"/>
        <end position="40"/>
    </location>
</feature>
<proteinExistence type="predicted"/>
<keyword evidence="1" id="KW-0175">Coiled coil</keyword>
<feature type="compositionally biased region" description="Polar residues" evidence="2">
    <location>
        <begin position="28"/>
        <end position="38"/>
    </location>
</feature>
<dbReference type="AlphaFoldDB" id="A0A6A6SKC5"/>
<dbReference type="Proteomes" id="UP000799324">
    <property type="component" value="Unassembled WGS sequence"/>
</dbReference>
<keyword evidence="4" id="KW-1185">Reference proteome</keyword>
<feature type="region of interest" description="Disordered" evidence="2">
    <location>
        <begin position="564"/>
        <end position="704"/>
    </location>
</feature>
<protein>
    <recommendedName>
        <fullName evidence="5">C2H2-type domain-containing protein</fullName>
    </recommendedName>
</protein>
<evidence type="ECO:0000313" key="3">
    <source>
        <dbReference type="EMBL" id="KAF2647063.1"/>
    </source>
</evidence>
<feature type="compositionally biased region" description="Basic and acidic residues" evidence="2">
    <location>
        <begin position="648"/>
        <end position="662"/>
    </location>
</feature>
<feature type="region of interest" description="Disordered" evidence="2">
    <location>
        <begin position="412"/>
        <end position="485"/>
    </location>
</feature>
<feature type="coiled-coil region" evidence="1">
    <location>
        <begin position="335"/>
        <end position="362"/>
    </location>
</feature>